<evidence type="ECO:0000256" key="2">
    <source>
        <dbReference type="ARBA" id="ARBA00023155"/>
    </source>
</evidence>
<protein>
    <recommendedName>
        <fullName evidence="5">Homeobox domain-containing protein</fullName>
    </recommendedName>
</protein>
<proteinExistence type="predicted"/>
<dbReference type="EMBL" id="BQMJ01000060">
    <property type="protein sequence ID" value="GJQ14808.1"/>
    <property type="molecule type" value="Genomic_DNA"/>
</dbReference>
<comment type="caution">
    <text evidence="6">The sequence shown here is derived from an EMBL/GenBank/DDBJ whole genome shotgun (WGS) entry which is preliminary data.</text>
</comment>
<name>A0A9C7Q1L7_9RHOD</name>
<dbReference type="GO" id="GO:0006355">
    <property type="term" value="P:regulation of DNA-templated transcription"/>
    <property type="evidence" value="ECO:0007669"/>
    <property type="project" value="InterPro"/>
</dbReference>
<dbReference type="Gene3D" id="1.10.10.60">
    <property type="entry name" value="Homeodomain-like"/>
    <property type="match status" value="1"/>
</dbReference>
<dbReference type="PROSITE" id="PS50071">
    <property type="entry name" value="HOMEOBOX_2"/>
    <property type="match status" value="1"/>
</dbReference>
<keyword evidence="7" id="KW-1185">Reference proteome</keyword>
<keyword evidence="1 4" id="KW-0238">DNA-binding</keyword>
<dbReference type="InterPro" id="IPR009057">
    <property type="entry name" value="Homeodomain-like_sf"/>
</dbReference>
<keyword evidence="2 4" id="KW-0371">Homeobox</keyword>
<dbReference type="GO" id="GO:0005634">
    <property type="term" value="C:nucleus"/>
    <property type="evidence" value="ECO:0007669"/>
    <property type="project" value="UniProtKB-SubCell"/>
</dbReference>
<dbReference type="InterPro" id="IPR050224">
    <property type="entry name" value="TALE_homeobox"/>
</dbReference>
<comment type="subcellular location">
    <subcellularLocation>
        <location evidence="4">Nucleus</location>
    </subcellularLocation>
</comment>
<dbReference type="CDD" id="cd00086">
    <property type="entry name" value="homeodomain"/>
    <property type="match status" value="1"/>
</dbReference>
<organism evidence="6 7">
    <name type="scientific">Galdieria partita</name>
    <dbReference type="NCBI Taxonomy" id="83374"/>
    <lineage>
        <taxon>Eukaryota</taxon>
        <taxon>Rhodophyta</taxon>
        <taxon>Bangiophyceae</taxon>
        <taxon>Galdieriales</taxon>
        <taxon>Galdieriaceae</taxon>
        <taxon>Galdieria</taxon>
    </lineage>
</organism>
<accession>A0A9C7Q1L7</accession>
<dbReference type="Proteomes" id="UP001061958">
    <property type="component" value="Unassembled WGS sequence"/>
</dbReference>
<dbReference type="SUPFAM" id="SSF46689">
    <property type="entry name" value="Homeodomain-like"/>
    <property type="match status" value="1"/>
</dbReference>
<evidence type="ECO:0000256" key="1">
    <source>
        <dbReference type="ARBA" id="ARBA00023125"/>
    </source>
</evidence>
<sequence length="231" mass="28014">MPTNPHKLVNHIVYLENVLSQSPFLLPSHDLVTRWDPNLATTHSETQNILQSLNRLSSTRYDWDIFQAMDENEALSFTQRVMCKEWLIDWKTRWNDTMNHYASLMWEELKQQCRFRTVTEEELQSWIHAIVEIFENAWNTLRQMIHNGRRMKPHVLVVRQKDARMILIHWFLQHAFEPYPSEEEKEWLAMQTGWTVQQVNHWFINTRVRIWKPIITQLQQEVTTLSYHHQP</sequence>
<evidence type="ECO:0000313" key="6">
    <source>
        <dbReference type="EMBL" id="GJQ14808.1"/>
    </source>
</evidence>
<dbReference type="Pfam" id="PF05920">
    <property type="entry name" value="Homeobox_KN"/>
    <property type="match status" value="1"/>
</dbReference>
<reference evidence="6" key="2">
    <citation type="submission" date="2022-01" db="EMBL/GenBank/DDBJ databases">
        <authorList>
            <person name="Hirooka S."/>
            <person name="Miyagishima S.Y."/>
        </authorList>
    </citation>
    <scope>NUCLEOTIDE SEQUENCE</scope>
    <source>
        <strain evidence="6">NBRC 102759</strain>
    </source>
</reference>
<evidence type="ECO:0000313" key="7">
    <source>
        <dbReference type="Proteomes" id="UP001061958"/>
    </source>
</evidence>
<evidence type="ECO:0000259" key="5">
    <source>
        <dbReference type="PROSITE" id="PS50071"/>
    </source>
</evidence>
<dbReference type="AlphaFoldDB" id="A0A9C7Q1L7"/>
<feature type="DNA-binding region" description="Homeobox" evidence="4">
    <location>
        <begin position="169"/>
        <end position="214"/>
    </location>
</feature>
<evidence type="ECO:0000256" key="4">
    <source>
        <dbReference type="PROSITE-ProRule" id="PRU00108"/>
    </source>
</evidence>
<dbReference type="OrthoDB" id="10056939at2759"/>
<dbReference type="InterPro" id="IPR001356">
    <property type="entry name" value="HD"/>
</dbReference>
<gene>
    <name evidence="6" type="ORF">GpartN1_g6599.t1</name>
</gene>
<dbReference type="GO" id="GO:0003677">
    <property type="term" value="F:DNA binding"/>
    <property type="evidence" value="ECO:0007669"/>
    <property type="project" value="UniProtKB-UniRule"/>
</dbReference>
<keyword evidence="3 4" id="KW-0539">Nucleus</keyword>
<feature type="domain" description="Homeobox" evidence="5">
    <location>
        <begin position="167"/>
        <end position="213"/>
    </location>
</feature>
<dbReference type="InterPro" id="IPR008422">
    <property type="entry name" value="KN_HD"/>
</dbReference>
<dbReference type="PANTHER" id="PTHR11850">
    <property type="entry name" value="HOMEOBOX PROTEIN TRANSCRIPTION FACTORS"/>
    <property type="match status" value="1"/>
</dbReference>
<reference evidence="6" key="1">
    <citation type="journal article" date="2022" name="Proc. Natl. Acad. Sci. U.S.A.">
        <title>Life cycle and functional genomics of the unicellular red alga Galdieria for elucidating algal and plant evolution and industrial use.</title>
        <authorList>
            <person name="Hirooka S."/>
            <person name="Itabashi T."/>
            <person name="Ichinose T.M."/>
            <person name="Onuma R."/>
            <person name="Fujiwara T."/>
            <person name="Yamashita S."/>
            <person name="Jong L.W."/>
            <person name="Tomita R."/>
            <person name="Iwane A.H."/>
            <person name="Miyagishima S.Y."/>
        </authorList>
    </citation>
    <scope>NUCLEOTIDE SEQUENCE</scope>
    <source>
        <strain evidence="6">NBRC 102759</strain>
    </source>
</reference>
<evidence type="ECO:0000256" key="3">
    <source>
        <dbReference type="ARBA" id="ARBA00023242"/>
    </source>
</evidence>
<dbReference type="SMART" id="SM00389">
    <property type="entry name" value="HOX"/>
    <property type="match status" value="1"/>
</dbReference>